<evidence type="ECO:0000256" key="2">
    <source>
        <dbReference type="ARBA" id="ARBA00022638"/>
    </source>
</evidence>
<evidence type="ECO:0000313" key="4">
    <source>
        <dbReference type="Proteomes" id="UP001466893"/>
    </source>
</evidence>
<dbReference type="CDD" id="cd16903">
    <property type="entry name" value="pesticin_lyz-like"/>
    <property type="match status" value="1"/>
</dbReference>
<keyword evidence="4" id="KW-1185">Reference proteome</keyword>
<dbReference type="EMBL" id="CP151800">
    <property type="protein sequence ID" value="WZV97110.1"/>
    <property type="molecule type" value="Genomic_DNA"/>
</dbReference>
<evidence type="ECO:0000313" key="3">
    <source>
        <dbReference type="EMBL" id="WZV97110.1"/>
    </source>
</evidence>
<dbReference type="InterPro" id="IPR023347">
    <property type="entry name" value="Lysozyme_dom_sf"/>
</dbReference>
<keyword evidence="2" id="KW-0081">Bacteriolytic enzyme</keyword>
<keyword evidence="1" id="KW-0929">Antimicrobial</keyword>
<sequence length="307" mass="35036">MANPLPRVFRLTGSVGTCGTNNPDDVKLLQKMIIHAGYNDISKHAVRANGRCDRETEYAILWLQRLQNMSPSGLLHPMETWFFKMFSNAITPGWRPQHTVGPLHVREGQITFDAEGKDYITAVAPFRQPQRMPNFSRILHWPGKASGVTLGRGYDMKHRSAGQIQVEMRSAGIEEYKAIICSKAAHLYGREAAIFVRDYGPLVGEITHFQQVRLFETIYPDYLKLAEYYYKTYTSGQVIIINATPWININKKIKDVFVDIAFQGVDNIKTLTACVAKNNKSKLIEFITASSFYMSYEANRKRINYLK</sequence>
<name>A0ABZ3B2Z6_9ENTR</name>
<dbReference type="RefSeq" id="WP_342321629.1">
    <property type="nucleotide sequence ID" value="NZ_CP151800.1"/>
</dbReference>
<reference evidence="3 4" key="1">
    <citation type="submission" date="2024-04" db="EMBL/GenBank/DDBJ databases">
        <title>Kosakonia calanthae sp. nov., a halophilic bacterium isolated from leaves of Calanthe tiplacata.</title>
        <authorList>
            <person name="Wu P."/>
        </authorList>
    </citation>
    <scope>NUCLEOTIDE SEQUENCE [LARGE SCALE GENOMIC DNA]</scope>
    <source>
        <strain evidence="3 4">BYX6</strain>
    </source>
</reference>
<evidence type="ECO:0000256" key="1">
    <source>
        <dbReference type="ARBA" id="ARBA00022529"/>
    </source>
</evidence>
<dbReference type="Proteomes" id="UP001466893">
    <property type="component" value="Chromosome"/>
</dbReference>
<dbReference type="InterPro" id="IPR036365">
    <property type="entry name" value="PGBD-like_sf"/>
</dbReference>
<dbReference type="Gene3D" id="1.10.530.40">
    <property type="match status" value="1"/>
</dbReference>
<accession>A0ABZ3B2Z6</accession>
<protein>
    <submittedName>
        <fullName evidence="3">Peptidoglycan-binding protein</fullName>
    </submittedName>
</protein>
<proteinExistence type="predicted"/>
<gene>
    <name evidence="3" type="ORF">AAEY27_15735</name>
</gene>
<dbReference type="SUPFAM" id="SSF47090">
    <property type="entry name" value="PGBD-like"/>
    <property type="match status" value="1"/>
</dbReference>
<organism evidence="3 4">
    <name type="scientific">Kosakonia calanthes</name>
    <dbReference type="NCBI Taxonomy" id="3139408"/>
    <lineage>
        <taxon>Bacteria</taxon>
        <taxon>Pseudomonadati</taxon>
        <taxon>Pseudomonadota</taxon>
        <taxon>Gammaproteobacteria</taxon>
        <taxon>Enterobacterales</taxon>
        <taxon>Enterobacteriaceae</taxon>
        <taxon>Kosakonia</taxon>
    </lineage>
</organism>